<dbReference type="InterPro" id="IPR000210">
    <property type="entry name" value="BTB/POZ_dom"/>
</dbReference>
<dbReference type="PANTHER" id="PTHR15600">
    <property type="entry name" value="SACSIN"/>
    <property type="match status" value="1"/>
</dbReference>
<keyword evidence="4" id="KW-1185">Reference proteome</keyword>
<dbReference type="Pfam" id="PF00651">
    <property type="entry name" value="BTB"/>
    <property type="match status" value="1"/>
</dbReference>
<organism evidence="3 4">
    <name type="scientific">Cetraspora pellucida</name>
    <dbReference type="NCBI Taxonomy" id="1433469"/>
    <lineage>
        <taxon>Eukaryota</taxon>
        <taxon>Fungi</taxon>
        <taxon>Fungi incertae sedis</taxon>
        <taxon>Mucoromycota</taxon>
        <taxon>Glomeromycotina</taxon>
        <taxon>Glomeromycetes</taxon>
        <taxon>Diversisporales</taxon>
        <taxon>Gigasporaceae</taxon>
        <taxon>Cetraspora</taxon>
    </lineage>
</organism>
<protein>
    <submittedName>
        <fullName evidence="3">6450_t:CDS:1</fullName>
    </submittedName>
</protein>
<proteinExistence type="predicted"/>
<dbReference type="Gene3D" id="3.30.565.10">
    <property type="entry name" value="Histidine kinase-like ATPase, C-terminal domain"/>
    <property type="match status" value="1"/>
</dbReference>
<dbReference type="NCBIfam" id="NF047352">
    <property type="entry name" value="P_loop_sacsin"/>
    <property type="match status" value="1"/>
</dbReference>
<dbReference type="InterPro" id="IPR052972">
    <property type="entry name" value="Sacsin_chaperone_reg"/>
</dbReference>
<accession>A0A9N8WF61</accession>
<feature type="coiled-coil region" evidence="1">
    <location>
        <begin position="1536"/>
        <end position="1563"/>
    </location>
</feature>
<dbReference type="SUPFAM" id="SSF55874">
    <property type="entry name" value="ATPase domain of HSP90 chaperone/DNA topoisomerase II/histidine kinase"/>
    <property type="match status" value="2"/>
</dbReference>
<gene>
    <name evidence="3" type="ORF">CPELLU_LOCUS1711</name>
</gene>
<dbReference type="Proteomes" id="UP000789759">
    <property type="component" value="Unassembled WGS sequence"/>
</dbReference>
<dbReference type="CDD" id="cd18186">
    <property type="entry name" value="BTB_POZ_ZBTB_KLHL-like"/>
    <property type="match status" value="1"/>
</dbReference>
<evidence type="ECO:0000313" key="3">
    <source>
        <dbReference type="EMBL" id="CAG8485207.1"/>
    </source>
</evidence>
<dbReference type="Gene3D" id="3.30.710.10">
    <property type="entry name" value="Potassium Channel Kv1.1, Chain A"/>
    <property type="match status" value="1"/>
</dbReference>
<name>A0A9N8WF61_9GLOM</name>
<feature type="domain" description="BTB" evidence="2">
    <location>
        <begin position="2551"/>
        <end position="2603"/>
    </location>
</feature>
<evidence type="ECO:0000259" key="2">
    <source>
        <dbReference type="PROSITE" id="PS50097"/>
    </source>
</evidence>
<dbReference type="GO" id="GO:0030544">
    <property type="term" value="F:Hsp70 protein binding"/>
    <property type="evidence" value="ECO:0007669"/>
    <property type="project" value="TreeGrafter"/>
</dbReference>
<dbReference type="SUPFAM" id="SSF54695">
    <property type="entry name" value="POZ domain"/>
    <property type="match status" value="1"/>
</dbReference>
<dbReference type="InterPro" id="IPR058210">
    <property type="entry name" value="SACS/Nov_dom"/>
</dbReference>
<evidence type="ECO:0000256" key="1">
    <source>
        <dbReference type="SAM" id="Coils"/>
    </source>
</evidence>
<comment type="caution">
    <text evidence="3">The sequence shown here is derived from an EMBL/GenBank/DDBJ whole genome shotgun (WGS) entry which is preliminary data.</text>
</comment>
<dbReference type="InterPro" id="IPR036890">
    <property type="entry name" value="HATPase_C_sf"/>
</dbReference>
<dbReference type="PROSITE" id="PS50097">
    <property type="entry name" value="BTB"/>
    <property type="match status" value="1"/>
</dbReference>
<dbReference type="Pfam" id="PF25794">
    <property type="entry name" value="SACS"/>
    <property type="match status" value="2"/>
</dbReference>
<dbReference type="OrthoDB" id="1262810at2759"/>
<dbReference type="EMBL" id="CAJVQA010000669">
    <property type="protein sequence ID" value="CAG8485207.1"/>
    <property type="molecule type" value="Genomic_DNA"/>
</dbReference>
<evidence type="ECO:0000313" key="4">
    <source>
        <dbReference type="Proteomes" id="UP000789759"/>
    </source>
</evidence>
<sequence>MAEGREFRPHEPYTNRLKRILEDYPESSQVLREILQNSDDAQSTEQIFILDHNTYDEKSLLKPELKRFQGPAMLSINNTKFNDYDFKSLENLGSSEKQNQYDKIGEMGIGFNSIYHLCDSCSFITSNKFAILDPHEWYYRGGAIYDDFATLSEKYPDQFYPFKNLGKKFKIPFDGSFDGTIFRYPLRTEQDSKNSKISDKICNPDKVLEMFKTFFKNDSVDCLLFLRYIERIEFYELKEGKSEPELIYKILLKDAEKVRERRQMIVKAISPMMKNLKENKLIQKTTIDVSYNASIVLYEKEEVVDESLWLILNMLDDLHNAKTKFPNDFGERLGTISNVGLAAKLNLSQNNFHGKLFCFFPFPINTPFRVSINGHFAVTNNRRNIWYEDPKDLFDKSLANLKNKWNHYLFEEVIPQAWVKFIIKLQSHVDQKEAYYKFWPIVDPAQFTSIFFIDLLKNMMRKINADDKIFREHDQTLSISTGYFQDKLCVEPDILSKIGFPLITAPSEIIEALKNSDRHSSLRFYNPSIVSEFLQRHEKWHDKLERNEILRLFGYLMNDENYEILEGLKMMPLANGEYKTISRDGTVTYICPDHLTGQGENDPREIFEDQSEKFIAKDISPDLLSRLIDKITKGWDFKIEILTPQNIVDMVKNKIDLNDKVDLEWINRLWRYLCNKSNEIDLKLFEDLDIIPTKQNIDILRKLKTNQIKYFFNSMQSHFDQVYPILEKLGIIFINSEFENNVVHLRTRLSAYICDISDIKSVLSSINTDEACKLDMNETELFIKYLNSLHITSALAKDHIETIKCLPIFKEVGKSETTSLNSDENVSWFLLPIEDENDYGQIIAPPKEFKFLDTTSTDIRYLLENIIKIPRLPQVDYWRDYVIKYLEVNHNKEIVVGKLFERLPRLLFSDSSLINKLGNIPIVPCATIRVARGQNIDPIKYRRPIDLYDSSIPEITQLFFDDEQIFPTEKFLNLHHYFLKTLGIKTSLSPVDIVERINTYIKRQETIKPNDEVYDKSRNLLIYIDENWNLLLDKNDEFLSVIKSSKWIPTIDNVGKKSFSSSSECRDKKDEHLVSLTLSILDYQVKSQLHEHLGWNRRLPVDIILEQMKICSKKILNNQPKICEAIYKYINESLSHDDEKSKQEVKKIKDELKNIKWIFCKGNFYATENVVFNLSTNFVIPIIQLPDNYRNSFYKVFKQMGVREKAEISDFIKLINNIAHEAKNKALNDDNLSKTIAILNQIGKECNKSNEKKTDDLKGLLIPSTNAILFSLEEINFDDMAGLNNDEKENYKFSHPKISLELARELGIQMLSETFIEGSDIDFEIYEQSEEFLQNADDAGAHKFSIYIDERPWHKKPDQSTLLSKEMSIRQGPAIWIYNDAKLEKKDFSSLIRLGIGGKSEDDSKIGRFGIGITAAYFLTDILSIVSGKQIGFLDPHAKFLPRRSRGIELNFLDKKLLNRFNDQCEPYLAVGCDFKQDFNGTLFRLPLRSIELSKQSLFSQHSVGHEKILEYLCNLEGNHEILFLRNIETYNVYRIDKNENKRLIWEAKIQDLKEDIRDIRSKVNYEPQVFQLNTRIDAQKKKTIFEVWLVCTGGIPIVRDSELYKFSKNERITAHGGIAAILTRSDNESLKNPLDLTYPPVLRGKEYASIPCNNYTKLNVHINGNFFLSKDRMVLQKNDAYGKWNQYILFEVLPPLHVKLLGEIARISYEHFENSNIKPENFISCITKNFWPFGKDMRVHLDYYDYALRDMGVHLVHLDYYDYALRVLQNLGESKVFWTEAEGGKFVSLNDAYFSEENDHTIANILARHGISTVKVDKVILDQLKMSQIRKGKSDINVKDRLIGPAFVYKKLQENNNILKSFQDSTEPHKNVIILLKFVLQNDNLYQSLIGFPLVPLQDGSFGTFGERTFYIAKKKYQDLFPISGPSRFIVDLDDELSSIFEKNDFSRITNIKRLDASGILDLLAGELPYKQEIDCDPSSQNIPNRQWLDNILEKMKWGIGLEIAKLSEYPLLPVILPSGKHKLVQMNPSSPLLTYPDNPDEILVRALRNLGICFTDIKFNKKNINSEFLKRGVLNWNYYNIFVSIKKKQESQNISMESFFKNAELDEDELNKLREFIKAFINSSRGQGADNIEVIQELPIWPIYSSRKYEYISAKKGKLPPHNLPCYSFDKDLFNIQHEYYSVLTSLGARTYNEFDYVKQYYTPDSRVRPTQEDVEFLEKILLLKDKNIMDYLESFESIPNKTLEAFVKADALYNADEEFFTQIFDENKFLPLKLQNNPGCLYALSRIGLKLNISSSNAYTECAREIELKINEIGNPSDDKIRPIAMELAGLIFRKLKPVKGLDQLTKIKFVPSKKLPDPYGTTAVHTSGYESFNSLYSDKYRNICWTQAKFFDDDVAYSGQSPKIEMVIEHWNYLFVGNIFQKANWKSSTIHKIMEDIYQFVWNFLKKEDGTTKLELKNLRFLNGDDPFDPDCWVSGNKLVFGIQNDKEGDLFKVNSRLEPFKELLIAAGTMNIDNEIEINKIPANHSQKDELIKHLIKCLNEEPNLHDVIFEIGSDKIGANRCVLSCVADYFDWNFSENPIKIDNIQPNIYKVLLRWLYGMPYSDAIKEIFGKELSGQDYLDFMLEFLKVSYKYQPLKSIIQNEIVDKSSLINETNVKIVRDLSDDCNAELLKEYCEKYIEKNRDIIDAISTSQSTNVSQNSLSSENFLD</sequence>
<dbReference type="PANTHER" id="PTHR15600:SF42">
    <property type="entry name" value="SACSIN"/>
    <property type="match status" value="1"/>
</dbReference>
<dbReference type="InterPro" id="IPR011333">
    <property type="entry name" value="SKP1/BTB/POZ_sf"/>
</dbReference>
<keyword evidence="1" id="KW-0175">Coiled coil</keyword>
<reference evidence="3" key="1">
    <citation type="submission" date="2021-06" db="EMBL/GenBank/DDBJ databases">
        <authorList>
            <person name="Kallberg Y."/>
            <person name="Tangrot J."/>
            <person name="Rosling A."/>
        </authorList>
    </citation>
    <scope>NUCLEOTIDE SEQUENCE</scope>
    <source>
        <strain evidence="3">FL966</strain>
    </source>
</reference>